<keyword evidence="8" id="KW-0479">Metal-binding</keyword>
<gene>
    <name evidence="15" type="ORF">ANCDUO_15483</name>
</gene>
<dbReference type="InterPro" id="IPR026103">
    <property type="entry name" value="HARBI1_animal"/>
</dbReference>
<keyword evidence="16" id="KW-1185">Reference proteome</keyword>
<dbReference type="Proteomes" id="UP000054047">
    <property type="component" value="Unassembled WGS sequence"/>
</dbReference>
<keyword evidence="10" id="KW-0539">Nucleus</keyword>
<dbReference type="InterPro" id="IPR045249">
    <property type="entry name" value="HARBI1-like"/>
</dbReference>
<evidence type="ECO:0000256" key="13">
    <source>
        <dbReference type="SAM" id="MobiDB-lite"/>
    </source>
</evidence>
<name>A0A0C2CX17_9BILA</name>
<protein>
    <recommendedName>
        <fullName evidence="5">Putative nuclease HARBI1</fullName>
    </recommendedName>
    <alternativeName>
        <fullName evidence="11">Harbinger transposase-derived nuclease</fullName>
    </alternativeName>
</protein>
<dbReference type="Pfam" id="PF13359">
    <property type="entry name" value="DDE_Tnp_4"/>
    <property type="match status" value="1"/>
</dbReference>
<dbReference type="InterPro" id="IPR027806">
    <property type="entry name" value="HARBI1_dom"/>
</dbReference>
<feature type="region of interest" description="Disordered" evidence="13">
    <location>
        <begin position="1"/>
        <end position="23"/>
    </location>
</feature>
<feature type="domain" description="DDE Tnp4" evidence="14">
    <location>
        <begin position="151"/>
        <end position="236"/>
    </location>
</feature>
<comment type="subcellular location">
    <subcellularLocation>
        <location evidence="3">Cytoplasm</location>
    </subcellularLocation>
    <subcellularLocation>
        <location evidence="2">Nucleus</location>
    </subcellularLocation>
</comment>
<evidence type="ECO:0000256" key="1">
    <source>
        <dbReference type="ARBA" id="ARBA00001968"/>
    </source>
</evidence>
<evidence type="ECO:0000313" key="15">
    <source>
        <dbReference type="EMBL" id="KIH54372.1"/>
    </source>
</evidence>
<organism evidence="15 16">
    <name type="scientific">Ancylostoma duodenale</name>
    <dbReference type="NCBI Taxonomy" id="51022"/>
    <lineage>
        <taxon>Eukaryota</taxon>
        <taxon>Metazoa</taxon>
        <taxon>Ecdysozoa</taxon>
        <taxon>Nematoda</taxon>
        <taxon>Chromadorea</taxon>
        <taxon>Rhabditida</taxon>
        <taxon>Rhabditina</taxon>
        <taxon>Rhabditomorpha</taxon>
        <taxon>Strongyloidea</taxon>
        <taxon>Ancylostomatidae</taxon>
        <taxon>Ancylostomatinae</taxon>
        <taxon>Ancylostoma</taxon>
    </lineage>
</organism>
<evidence type="ECO:0000256" key="9">
    <source>
        <dbReference type="ARBA" id="ARBA00022801"/>
    </source>
</evidence>
<dbReference type="EMBL" id="KN739199">
    <property type="protein sequence ID" value="KIH54372.1"/>
    <property type="molecule type" value="Genomic_DNA"/>
</dbReference>
<keyword evidence="9" id="KW-0378">Hydrolase</keyword>
<evidence type="ECO:0000256" key="11">
    <source>
        <dbReference type="ARBA" id="ARBA00030126"/>
    </source>
</evidence>
<evidence type="ECO:0000256" key="8">
    <source>
        <dbReference type="ARBA" id="ARBA00022723"/>
    </source>
</evidence>
<dbReference type="PANTHER" id="PTHR22930:SF289">
    <property type="entry name" value="DDE TNP4 DOMAIN-CONTAINING PROTEIN-RELATED"/>
    <property type="match status" value="1"/>
</dbReference>
<keyword evidence="6" id="KW-0963">Cytoplasm</keyword>
<reference evidence="15 16" key="1">
    <citation type="submission" date="2013-12" db="EMBL/GenBank/DDBJ databases">
        <title>Draft genome of the parsitic nematode Ancylostoma duodenale.</title>
        <authorList>
            <person name="Mitreva M."/>
        </authorList>
    </citation>
    <scope>NUCLEOTIDE SEQUENCE [LARGE SCALE GENOMIC DNA]</scope>
    <source>
        <strain evidence="15 16">Zhejiang</strain>
    </source>
</reference>
<evidence type="ECO:0000256" key="5">
    <source>
        <dbReference type="ARBA" id="ARBA00015519"/>
    </source>
</evidence>
<dbReference type="GO" id="GO:0005737">
    <property type="term" value="C:cytoplasm"/>
    <property type="evidence" value="ECO:0007669"/>
    <property type="project" value="UniProtKB-SubCell"/>
</dbReference>
<evidence type="ECO:0000256" key="4">
    <source>
        <dbReference type="ARBA" id="ARBA00006958"/>
    </source>
</evidence>
<sequence>MDIDYLSSSEDEEGDSAANRPRRFKSRSLPFEVSSDSEFKKDFRFTKGVFYRICEMVADDMRHETSRGQALSVPQQVAMCLNLLGRNTKQRDSARMAGCDQGTVSRTLARFVNAMCARAGTVIFWPTDEERRRIRKKIFDSYHLPNIAGFIDGSHIRILGPRENESDYVNRKDYHSINVGAVCDDKLIFRWVSASFPGSAHDSRVFKESQLYEDLRSGSKKGCLVGDSAYAAESFLIKRCATIAPSVRPVLTSKEPLDVLKVSGKFSERSVGKFFRIDLVHLTENDGRFFSYDPDFATRIIICCFTLRNIAITAGETADFSDYEDSDDDDVEPPENALAGKALIRKIINDHF</sequence>
<evidence type="ECO:0000256" key="3">
    <source>
        <dbReference type="ARBA" id="ARBA00004496"/>
    </source>
</evidence>
<evidence type="ECO:0000259" key="14">
    <source>
        <dbReference type="Pfam" id="PF13359"/>
    </source>
</evidence>
<comment type="function">
    <text evidence="12">Transposase-derived protein that may have nuclease activity. Does not have transposase activity.</text>
</comment>
<evidence type="ECO:0000256" key="12">
    <source>
        <dbReference type="ARBA" id="ARBA00045850"/>
    </source>
</evidence>
<feature type="non-terminal residue" evidence="15">
    <location>
        <position position="1"/>
    </location>
</feature>
<dbReference type="GO" id="GO:0046872">
    <property type="term" value="F:metal ion binding"/>
    <property type="evidence" value="ECO:0007669"/>
    <property type="project" value="UniProtKB-KW"/>
</dbReference>
<evidence type="ECO:0000256" key="2">
    <source>
        <dbReference type="ARBA" id="ARBA00004123"/>
    </source>
</evidence>
<dbReference type="GO" id="GO:0004518">
    <property type="term" value="F:nuclease activity"/>
    <property type="evidence" value="ECO:0007669"/>
    <property type="project" value="UniProtKB-KW"/>
</dbReference>
<dbReference type="AlphaFoldDB" id="A0A0C2CX17"/>
<evidence type="ECO:0000256" key="7">
    <source>
        <dbReference type="ARBA" id="ARBA00022722"/>
    </source>
</evidence>
<dbReference type="GO" id="GO:0016787">
    <property type="term" value="F:hydrolase activity"/>
    <property type="evidence" value="ECO:0007669"/>
    <property type="project" value="UniProtKB-KW"/>
</dbReference>
<evidence type="ECO:0000256" key="6">
    <source>
        <dbReference type="ARBA" id="ARBA00022490"/>
    </source>
</evidence>
<comment type="similarity">
    <text evidence="4">Belongs to the HARBI1 family.</text>
</comment>
<comment type="cofactor">
    <cofactor evidence="1">
        <name>a divalent metal cation</name>
        <dbReference type="ChEBI" id="CHEBI:60240"/>
    </cofactor>
</comment>
<proteinExistence type="inferred from homology"/>
<accession>A0A0C2CX17</accession>
<feature type="compositionally biased region" description="Acidic residues" evidence="13">
    <location>
        <begin position="1"/>
        <end position="15"/>
    </location>
</feature>
<keyword evidence="7" id="KW-0540">Nuclease</keyword>
<dbReference type="PANTHER" id="PTHR22930">
    <property type="match status" value="1"/>
</dbReference>
<dbReference type="OrthoDB" id="5863278at2759"/>
<evidence type="ECO:0000256" key="10">
    <source>
        <dbReference type="ARBA" id="ARBA00023242"/>
    </source>
</evidence>
<dbReference type="PRINTS" id="PR02086">
    <property type="entry name" value="PUTNUCHARBI1"/>
</dbReference>
<dbReference type="GO" id="GO:0005634">
    <property type="term" value="C:nucleus"/>
    <property type="evidence" value="ECO:0007669"/>
    <property type="project" value="UniProtKB-SubCell"/>
</dbReference>
<evidence type="ECO:0000313" key="16">
    <source>
        <dbReference type="Proteomes" id="UP000054047"/>
    </source>
</evidence>